<dbReference type="InterPro" id="IPR002467">
    <property type="entry name" value="Pept_M24A_MAP1"/>
</dbReference>
<dbReference type="InterPro" id="IPR000994">
    <property type="entry name" value="Pept_M24"/>
</dbReference>
<protein>
    <recommendedName>
        <fullName evidence="5">Methionine aminopeptidase</fullName>
        <ecNumber evidence="5">3.4.11.18</ecNumber>
    </recommendedName>
</protein>
<dbReference type="HAMAP" id="MF_01974">
    <property type="entry name" value="MetAP_1"/>
    <property type="match status" value="1"/>
</dbReference>
<dbReference type="InterPro" id="IPR036005">
    <property type="entry name" value="Creatinase/aminopeptidase-like"/>
</dbReference>
<name>A0ABQ6N0R5_9STRA</name>
<keyword evidence="4" id="KW-0378">Hydrolase</keyword>
<evidence type="ECO:0000313" key="8">
    <source>
        <dbReference type="EMBL" id="GMI36744.1"/>
    </source>
</evidence>
<evidence type="ECO:0000256" key="6">
    <source>
        <dbReference type="SAM" id="MobiDB-lite"/>
    </source>
</evidence>
<dbReference type="EMBL" id="BRYB01000746">
    <property type="protein sequence ID" value="GMI36744.1"/>
    <property type="molecule type" value="Genomic_DNA"/>
</dbReference>
<comment type="similarity">
    <text evidence="5">Belongs to the peptidase M24A family.</text>
</comment>
<comment type="cofactor">
    <cofactor evidence="5">
        <name>Co(2+)</name>
        <dbReference type="ChEBI" id="CHEBI:48828"/>
    </cofactor>
    <cofactor evidence="5">
        <name>Zn(2+)</name>
        <dbReference type="ChEBI" id="CHEBI:29105"/>
    </cofactor>
    <cofactor evidence="5">
        <name>Mn(2+)</name>
        <dbReference type="ChEBI" id="CHEBI:29035"/>
    </cofactor>
    <cofactor evidence="5">
        <name>Fe(2+)</name>
        <dbReference type="ChEBI" id="CHEBI:29033"/>
    </cofactor>
    <text evidence="5">Binds 2 divalent metal cations per subunit. Has a high-affinity and a low affinity metal-binding site. The true nature of the physiological cofactor is under debate. The enzyme is active with cobalt, zinc, manganese or divalent iron ions.</text>
</comment>
<evidence type="ECO:0000256" key="1">
    <source>
        <dbReference type="ARBA" id="ARBA00022438"/>
    </source>
</evidence>
<dbReference type="CDD" id="cd01086">
    <property type="entry name" value="MetAP1"/>
    <property type="match status" value="1"/>
</dbReference>
<keyword evidence="1 5" id="KW-0031">Aminopeptidase</keyword>
<evidence type="ECO:0000259" key="7">
    <source>
        <dbReference type="Pfam" id="PF00557"/>
    </source>
</evidence>
<reference evidence="8 9" key="1">
    <citation type="journal article" date="2023" name="Commun. Biol.">
        <title>Genome analysis of Parmales, the sister group of diatoms, reveals the evolutionary specialization of diatoms from phago-mixotrophs to photoautotrophs.</title>
        <authorList>
            <person name="Ban H."/>
            <person name="Sato S."/>
            <person name="Yoshikawa S."/>
            <person name="Yamada K."/>
            <person name="Nakamura Y."/>
            <person name="Ichinomiya M."/>
            <person name="Sato N."/>
            <person name="Blanc-Mathieu R."/>
            <person name="Endo H."/>
            <person name="Kuwata A."/>
            <person name="Ogata H."/>
        </authorList>
    </citation>
    <scope>NUCLEOTIDE SEQUENCE [LARGE SCALE GENOMIC DNA]</scope>
</reference>
<gene>
    <name evidence="8" type="ORF">TeGR_g11951</name>
</gene>
<dbReference type="PROSITE" id="PS00680">
    <property type="entry name" value="MAP_1"/>
    <property type="match status" value="1"/>
</dbReference>
<feature type="non-terminal residue" evidence="8">
    <location>
        <position position="1"/>
    </location>
</feature>
<dbReference type="Gene3D" id="3.90.230.10">
    <property type="entry name" value="Creatinase/methionine aminopeptidase superfamily"/>
    <property type="match status" value="1"/>
</dbReference>
<dbReference type="PANTHER" id="PTHR43330:SF27">
    <property type="entry name" value="METHIONINE AMINOPEPTIDASE"/>
    <property type="match status" value="1"/>
</dbReference>
<organism evidence="8 9">
    <name type="scientific">Tetraparma gracilis</name>
    <dbReference type="NCBI Taxonomy" id="2962635"/>
    <lineage>
        <taxon>Eukaryota</taxon>
        <taxon>Sar</taxon>
        <taxon>Stramenopiles</taxon>
        <taxon>Ochrophyta</taxon>
        <taxon>Bolidophyceae</taxon>
        <taxon>Parmales</taxon>
        <taxon>Triparmaceae</taxon>
        <taxon>Tetraparma</taxon>
    </lineage>
</organism>
<dbReference type="NCBIfam" id="TIGR00500">
    <property type="entry name" value="met_pdase_I"/>
    <property type="match status" value="1"/>
</dbReference>
<keyword evidence="2 5" id="KW-0645">Protease</keyword>
<comment type="caution">
    <text evidence="8">The sequence shown here is derived from an EMBL/GenBank/DDBJ whole genome shotgun (WGS) entry which is preliminary data.</text>
</comment>
<dbReference type="SUPFAM" id="SSF55920">
    <property type="entry name" value="Creatinase/aminopeptidase"/>
    <property type="match status" value="2"/>
</dbReference>
<evidence type="ECO:0000256" key="2">
    <source>
        <dbReference type="ARBA" id="ARBA00022670"/>
    </source>
</evidence>
<proteinExistence type="inferred from homology"/>
<sequence>MSSPPPPPRRPQRGFDPDLDKYAPKPSALPPPALFQVLYFGACISLLVYLLTPAPISVKSAGEIELMRETCGDASSLLRRLSPHVLPGATTLSLDGAASAIMSGMSVRAAPLNYGGVLGGLISASEPGKSACKLAASLSHYLLTAAASLVALRPKFSPVGLPLCGFPSSVCVSVNDVVCHGIPAEREVLRRGDAVNVDVTTISPEGWFGDTSKMWLVGFPPLHLEGYDIHDERNREGDEFYERARLAAVTRDCLFLGISAVKAGASLGDIGAAIHGYAEEHGYSVVREYSGHGIGTAFHEGPRVLHYGDAGGGDVLEAGMTLTIEPMVNAGGAGIRAERDQWTVRTEDGSDSAQWEHTVLVTEDGFEILTMREGEEWPERVLKRLAEQKEREDR</sequence>
<dbReference type="PRINTS" id="PR00599">
    <property type="entry name" value="MAPEPTIDASE"/>
</dbReference>
<dbReference type="InterPro" id="IPR001714">
    <property type="entry name" value="Pept_M24_MAP"/>
</dbReference>
<accession>A0ABQ6N0R5</accession>
<keyword evidence="3 5" id="KW-0479">Metal-binding</keyword>
<comment type="catalytic activity">
    <reaction evidence="5">
        <text>Release of N-terminal amino acids, preferentially methionine, from peptides and arylamides.</text>
        <dbReference type="EC" id="3.4.11.18"/>
    </reaction>
</comment>
<evidence type="ECO:0000256" key="4">
    <source>
        <dbReference type="ARBA" id="ARBA00022801"/>
    </source>
</evidence>
<dbReference type="PANTHER" id="PTHR43330">
    <property type="entry name" value="METHIONINE AMINOPEPTIDASE"/>
    <property type="match status" value="1"/>
</dbReference>
<feature type="domain" description="Peptidase M24" evidence="7">
    <location>
        <begin position="123"/>
        <end position="363"/>
    </location>
</feature>
<dbReference type="EC" id="3.4.11.18" evidence="5"/>
<feature type="compositionally biased region" description="Basic and acidic residues" evidence="6">
    <location>
        <begin position="13"/>
        <end position="22"/>
    </location>
</feature>
<dbReference type="Pfam" id="PF00557">
    <property type="entry name" value="Peptidase_M24"/>
    <property type="match status" value="1"/>
</dbReference>
<dbReference type="Proteomes" id="UP001165060">
    <property type="component" value="Unassembled WGS sequence"/>
</dbReference>
<feature type="region of interest" description="Disordered" evidence="6">
    <location>
        <begin position="1"/>
        <end position="22"/>
    </location>
</feature>
<evidence type="ECO:0000313" key="9">
    <source>
        <dbReference type="Proteomes" id="UP001165060"/>
    </source>
</evidence>
<keyword evidence="9" id="KW-1185">Reference proteome</keyword>
<evidence type="ECO:0000256" key="3">
    <source>
        <dbReference type="ARBA" id="ARBA00022723"/>
    </source>
</evidence>
<evidence type="ECO:0000256" key="5">
    <source>
        <dbReference type="RuleBase" id="RU003653"/>
    </source>
</evidence>
<comment type="function">
    <text evidence="5">Cotranslationally removes the N-terminal methionine from nascent proteins. The N-terminal methionine is often cleaved when the second residue in the primary sequence is small and uncharged (Met-Ala-, Cys, Gly, Pro, Ser, Thr, or Val).</text>
</comment>